<dbReference type="InterPro" id="IPR011008">
    <property type="entry name" value="Dimeric_a/b-barrel"/>
</dbReference>
<keyword evidence="4" id="KW-1185">Reference proteome</keyword>
<proteinExistence type="inferred from homology"/>
<dbReference type="Pfam" id="PF03795">
    <property type="entry name" value="YCII"/>
    <property type="match status" value="1"/>
</dbReference>
<sequence length="94" mass="10062">MALFAVQYTYTDDAEKTQAVRPEHRDHLRELLAAGTLLLAGPFTGTPGGLLVVRADSEEGALAALDGDPFLREGVIIERSAREWTVSIGELPGA</sequence>
<dbReference type="Proteomes" id="UP001595937">
    <property type="component" value="Unassembled WGS sequence"/>
</dbReference>
<accession>A0ABW0FE08</accession>
<dbReference type="SUPFAM" id="SSF54909">
    <property type="entry name" value="Dimeric alpha+beta barrel"/>
    <property type="match status" value="1"/>
</dbReference>
<comment type="similarity">
    <text evidence="1">Belongs to the YciI family.</text>
</comment>
<evidence type="ECO:0000259" key="2">
    <source>
        <dbReference type="Pfam" id="PF03795"/>
    </source>
</evidence>
<dbReference type="InterPro" id="IPR005545">
    <property type="entry name" value="YCII"/>
</dbReference>
<feature type="domain" description="YCII-related" evidence="2">
    <location>
        <begin position="6"/>
        <end position="85"/>
    </location>
</feature>
<evidence type="ECO:0000256" key="1">
    <source>
        <dbReference type="ARBA" id="ARBA00007689"/>
    </source>
</evidence>
<evidence type="ECO:0000313" key="3">
    <source>
        <dbReference type="EMBL" id="MFC5297273.1"/>
    </source>
</evidence>
<evidence type="ECO:0000313" key="4">
    <source>
        <dbReference type="Proteomes" id="UP001595937"/>
    </source>
</evidence>
<name>A0ABW0FE08_9MICO</name>
<protein>
    <submittedName>
        <fullName evidence="3">YciI family protein</fullName>
    </submittedName>
</protein>
<dbReference type="PANTHER" id="PTHR37828:SF1">
    <property type="entry name" value="YCII-RELATED DOMAIN-CONTAINING PROTEIN"/>
    <property type="match status" value="1"/>
</dbReference>
<reference evidence="4" key="1">
    <citation type="journal article" date="2019" name="Int. J. Syst. Evol. Microbiol.">
        <title>The Global Catalogue of Microorganisms (GCM) 10K type strain sequencing project: providing services to taxonomists for standard genome sequencing and annotation.</title>
        <authorList>
            <consortium name="The Broad Institute Genomics Platform"/>
            <consortium name="The Broad Institute Genome Sequencing Center for Infectious Disease"/>
            <person name="Wu L."/>
            <person name="Ma J."/>
        </authorList>
    </citation>
    <scope>NUCLEOTIDE SEQUENCE [LARGE SCALE GENOMIC DNA]</scope>
    <source>
        <strain evidence="4">CGMCC 1.16455</strain>
    </source>
</reference>
<comment type="caution">
    <text evidence="3">The sequence shown here is derived from an EMBL/GenBank/DDBJ whole genome shotgun (WGS) entry which is preliminary data.</text>
</comment>
<dbReference type="PANTHER" id="PTHR37828">
    <property type="entry name" value="GSR2449 PROTEIN"/>
    <property type="match status" value="1"/>
</dbReference>
<dbReference type="GeneID" id="303297563"/>
<dbReference type="Gene3D" id="3.30.70.1060">
    <property type="entry name" value="Dimeric alpha+beta barrel"/>
    <property type="match status" value="1"/>
</dbReference>
<organism evidence="3 4">
    <name type="scientific">Brachybacterium tyrofermentans</name>
    <dbReference type="NCBI Taxonomy" id="47848"/>
    <lineage>
        <taxon>Bacteria</taxon>
        <taxon>Bacillati</taxon>
        <taxon>Actinomycetota</taxon>
        <taxon>Actinomycetes</taxon>
        <taxon>Micrococcales</taxon>
        <taxon>Dermabacteraceae</taxon>
        <taxon>Brachybacterium</taxon>
    </lineage>
</organism>
<gene>
    <name evidence="3" type="ORF">ACFPK8_07085</name>
</gene>
<dbReference type="RefSeq" id="WP_193115837.1">
    <property type="nucleotide sequence ID" value="NZ_BAAAIR010000038.1"/>
</dbReference>
<dbReference type="EMBL" id="JBHSLN010000020">
    <property type="protein sequence ID" value="MFC5297273.1"/>
    <property type="molecule type" value="Genomic_DNA"/>
</dbReference>